<dbReference type="GO" id="GO:0004515">
    <property type="term" value="F:nicotinate-nucleotide adenylyltransferase activity"/>
    <property type="evidence" value="ECO:0007669"/>
    <property type="project" value="UniProtKB-UniRule"/>
</dbReference>
<comment type="function">
    <text evidence="1 11">Catalyzes the reversible adenylation of nicotinate mononucleotide (NaMN) to nicotinic acid adenine dinucleotide (NaAD).</text>
</comment>
<evidence type="ECO:0000313" key="14">
    <source>
        <dbReference type="Proteomes" id="UP000024816"/>
    </source>
</evidence>
<keyword evidence="7 11" id="KW-0547">Nucleotide-binding</keyword>
<keyword evidence="8 11" id="KW-0067">ATP-binding</keyword>
<dbReference type="InterPro" id="IPR005248">
    <property type="entry name" value="NadD/NMNAT"/>
</dbReference>
<evidence type="ECO:0000256" key="8">
    <source>
        <dbReference type="ARBA" id="ARBA00022840"/>
    </source>
</evidence>
<comment type="caution">
    <text evidence="13">The sequence shown here is derived from an EMBL/GenBank/DDBJ whole genome shotgun (WGS) entry which is preliminary data.</text>
</comment>
<keyword evidence="4 11" id="KW-0662">Pyridine nucleotide biosynthesis</keyword>
<dbReference type="CDD" id="cd02165">
    <property type="entry name" value="NMNAT"/>
    <property type="match status" value="1"/>
</dbReference>
<organism evidence="13 14">
    <name type="scientific">Hyphomonas jannaschiana VP2</name>
    <dbReference type="NCBI Taxonomy" id="1280952"/>
    <lineage>
        <taxon>Bacteria</taxon>
        <taxon>Pseudomonadati</taxon>
        <taxon>Pseudomonadota</taxon>
        <taxon>Alphaproteobacteria</taxon>
        <taxon>Hyphomonadales</taxon>
        <taxon>Hyphomonadaceae</taxon>
        <taxon>Hyphomonas</taxon>
    </lineage>
</organism>
<evidence type="ECO:0000256" key="3">
    <source>
        <dbReference type="ARBA" id="ARBA00009014"/>
    </source>
</evidence>
<comment type="pathway">
    <text evidence="2 11">Cofactor biosynthesis; NAD(+) biosynthesis; deamido-NAD(+) from nicotinate D-ribonucleotide: step 1/1.</text>
</comment>
<keyword evidence="6 11" id="KW-0548">Nucleotidyltransferase</keyword>
<evidence type="ECO:0000256" key="6">
    <source>
        <dbReference type="ARBA" id="ARBA00022695"/>
    </source>
</evidence>
<dbReference type="GO" id="GO:0005524">
    <property type="term" value="F:ATP binding"/>
    <property type="evidence" value="ECO:0007669"/>
    <property type="project" value="UniProtKB-KW"/>
</dbReference>
<dbReference type="InterPro" id="IPR004821">
    <property type="entry name" value="Cyt_trans-like"/>
</dbReference>
<gene>
    <name evidence="11 13" type="primary">nadD</name>
    <name evidence="13" type="ORF">HJA_08499</name>
</gene>
<dbReference type="Proteomes" id="UP000024816">
    <property type="component" value="Unassembled WGS sequence"/>
</dbReference>
<feature type="domain" description="Cytidyltransferase-like" evidence="12">
    <location>
        <begin position="17"/>
        <end position="195"/>
    </location>
</feature>
<dbReference type="Pfam" id="PF01467">
    <property type="entry name" value="CTP_transf_like"/>
    <property type="match status" value="1"/>
</dbReference>
<evidence type="ECO:0000256" key="7">
    <source>
        <dbReference type="ARBA" id="ARBA00022741"/>
    </source>
</evidence>
<dbReference type="UniPathway" id="UPA00253">
    <property type="reaction ID" value="UER00332"/>
</dbReference>
<evidence type="ECO:0000256" key="9">
    <source>
        <dbReference type="ARBA" id="ARBA00023027"/>
    </source>
</evidence>
<evidence type="ECO:0000256" key="11">
    <source>
        <dbReference type="HAMAP-Rule" id="MF_00244"/>
    </source>
</evidence>
<comment type="similarity">
    <text evidence="3 11">Belongs to the NadD family.</text>
</comment>
<dbReference type="SUPFAM" id="SSF52374">
    <property type="entry name" value="Nucleotidylyl transferase"/>
    <property type="match status" value="1"/>
</dbReference>
<proteinExistence type="inferred from homology"/>
<sequence length="198" mass="21955">MRPVRLPGPAKGLRIGLFGGSFNPAHTGHLHLAETAMKRLRLDWVWWIVARGNPLKSDHGDFNARLASAEAIAGHHPRMIVTDIEQQLGYSYSWPTLLTLVSHAPEADFVWLMGADNMVGFHHWRRWQDIARLMPIAIVARPGVGPGARNSKFTRTFVKDRIAEAYAPLLPDLAAPAWVYLTGPLDPSSSTAIREGRA</sequence>
<accession>A0A059FCY4</accession>
<name>A0A059FCY4_9PROT</name>
<dbReference type="AlphaFoldDB" id="A0A059FCY4"/>
<evidence type="ECO:0000256" key="5">
    <source>
        <dbReference type="ARBA" id="ARBA00022679"/>
    </source>
</evidence>
<dbReference type="GO" id="GO:0009435">
    <property type="term" value="P:NAD+ biosynthetic process"/>
    <property type="evidence" value="ECO:0007669"/>
    <property type="project" value="UniProtKB-UniRule"/>
</dbReference>
<dbReference type="EC" id="2.7.7.18" evidence="11"/>
<evidence type="ECO:0000313" key="13">
    <source>
        <dbReference type="EMBL" id="KCZ88393.1"/>
    </source>
</evidence>
<dbReference type="STRING" id="1280952.HJA_08499"/>
<keyword evidence="5 11" id="KW-0808">Transferase</keyword>
<dbReference type="PATRIC" id="fig|1280952.3.peg.1691"/>
<evidence type="ECO:0000256" key="4">
    <source>
        <dbReference type="ARBA" id="ARBA00022642"/>
    </source>
</evidence>
<dbReference type="RefSeq" id="WP_035581000.1">
    <property type="nucleotide sequence ID" value="NZ_ARYJ01000005.1"/>
</dbReference>
<dbReference type="PANTHER" id="PTHR39321:SF3">
    <property type="entry name" value="PHOSPHOPANTETHEINE ADENYLYLTRANSFERASE"/>
    <property type="match status" value="1"/>
</dbReference>
<evidence type="ECO:0000256" key="10">
    <source>
        <dbReference type="ARBA" id="ARBA00048721"/>
    </source>
</evidence>
<dbReference type="HAMAP" id="MF_00244">
    <property type="entry name" value="NaMN_adenylyltr"/>
    <property type="match status" value="1"/>
</dbReference>
<dbReference type="OrthoDB" id="5295945at2"/>
<dbReference type="Gene3D" id="3.40.50.620">
    <property type="entry name" value="HUPs"/>
    <property type="match status" value="1"/>
</dbReference>
<dbReference type="EMBL" id="ARYJ01000005">
    <property type="protein sequence ID" value="KCZ88393.1"/>
    <property type="molecule type" value="Genomic_DNA"/>
</dbReference>
<keyword evidence="14" id="KW-1185">Reference proteome</keyword>
<dbReference type="PANTHER" id="PTHR39321">
    <property type="entry name" value="NICOTINATE-NUCLEOTIDE ADENYLYLTRANSFERASE-RELATED"/>
    <property type="match status" value="1"/>
</dbReference>
<dbReference type="InterPro" id="IPR014729">
    <property type="entry name" value="Rossmann-like_a/b/a_fold"/>
</dbReference>
<keyword evidence="9 11" id="KW-0520">NAD</keyword>
<evidence type="ECO:0000256" key="1">
    <source>
        <dbReference type="ARBA" id="ARBA00002324"/>
    </source>
</evidence>
<comment type="catalytic activity">
    <reaction evidence="10 11">
        <text>nicotinate beta-D-ribonucleotide + ATP + H(+) = deamido-NAD(+) + diphosphate</text>
        <dbReference type="Rhea" id="RHEA:22860"/>
        <dbReference type="ChEBI" id="CHEBI:15378"/>
        <dbReference type="ChEBI" id="CHEBI:30616"/>
        <dbReference type="ChEBI" id="CHEBI:33019"/>
        <dbReference type="ChEBI" id="CHEBI:57502"/>
        <dbReference type="ChEBI" id="CHEBI:58437"/>
        <dbReference type="EC" id="2.7.7.18"/>
    </reaction>
</comment>
<evidence type="ECO:0000259" key="12">
    <source>
        <dbReference type="Pfam" id="PF01467"/>
    </source>
</evidence>
<protein>
    <recommendedName>
        <fullName evidence="11">Probable nicotinate-nucleotide adenylyltransferase</fullName>
        <ecNumber evidence="11">2.7.7.18</ecNumber>
    </recommendedName>
    <alternativeName>
        <fullName evidence="11">Deamido-NAD(+) diphosphorylase</fullName>
    </alternativeName>
    <alternativeName>
        <fullName evidence="11">Deamido-NAD(+) pyrophosphorylase</fullName>
    </alternativeName>
    <alternativeName>
        <fullName evidence="11">Nicotinate mononucleotide adenylyltransferase</fullName>
        <shortName evidence="11">NaMN adenylyltransferase</shortName>
    </alternativeName>
</protein>
<reference evidence="13 14" key="1">
    <citation type="journal article" date="2014" name="Antonie Van Leeuwenhoek">
        <title>Hyphomonas beringensis sp. nov. and Hyphomonas chukchiensis sp. nov., isolated from surface seawater of the Bering Sea and Chukchi Sea.</title>
        <authorList>
            <person name="Li C."/>
            <person name="Lai Q."/>
            <person name="Li G."/>
            <person name="Dong C."/>
            <person name="Wang J."/>
            <person name="Liao Y."/>
            <person name="Shao Z."/>
        </authorList>
    </citation>
    <scope>NUCLEOTIDE SEQUENCE [LARGE SCALE GENOMIC DNA]</scope>
    <source>
        <strain evidence="13 14">VP2</strain>
    </source>
</reference>
<evidence type="ECO:0000256" key="2">
    <source>
        <dbReference type="ARBA" id="ARBA00005019"/>
    </source>
</evidence>
<dbReference type="eggNOG" id="COG1057">
    <property type="taxonomic scope" value="Bacteria"/>
</dbReference>